<dbReference type="Gene3D" id="3.20.20.220">
    <property type="match status" value="1"/>
</dbReference>
<proteinExistence type="inferred from homology"/>
<accession>A0A135IAY4</accession>
<dbReference type="AlphaFoldDB" id="A0A135IAY4"/>
<dbReference type="Pfam" id="PF02219">
    <property type="entry name" value="MTHFR"/>
    <property type="match status" value="1"/>
</dbReference>
<keyword evidence="4 6" id="KW-0274">FAD</keyword>
<dbReference type="InterPro" id="IPR029041">
    <property type="entry name" value="FAD-linked_oxidoreductase-like"/>
</dbReference>
<evidence type="ECO:0000256" key="3">
    <source>
        <dbReference type="ARBA" id="ARBA00022630"/>
    </source>
</evidence>
<evidence type="ECO:0000313" key="7">
    <source>
        <dbReference type="EMBL" id="KXF82599.1"/>
    </source>
</evidence>
<gene>
    <name evidence="7" type="ORF">ATN88_21250</name>
</gene>
<keyword evidence="5 6" id="KW-0560">Oxidoreductase</keyword>
<evidence type="ECO:0000256" key="5">
    <source>
        <dbReference type="ARBA" id="ARBA00023002"/>
    </source>
</evidence>
<dbReference type="UniPathway" id="UPA00193"/>
<dbReference type="RefSeq" id="WP_067412896.1">
    <property type="nucleotide sequence ID" value="NZ_LNTY01000018.1"/>
</dbReference>
<keyword evidence="8" id="KW-1185">Reference proteome</keyword>
<comment type="cofactor">
    <cofactor evidence="1 6">
        <name>FAD</name>
        <dbReference type="ChEBI" id="CHEBI:57692"/>
    </cofactor>
</comment>
<keyword evidence="3 6" id="KW-0285">Flavoprotein</keyword>
<evidence type="ECO:0000256" key="4">
    <source>
        <dbReference type="ARBA" id="ARBA00022827"/>
    </source>
</evidence>
<organism evidence="7 8">
    <name type="scientific">Enterovibrio coralii</name>
    <dbReference type="NCBI Taxonomy" id="294935"/>
    <lineage>
        <taxon>Bacteria</taxon>
        <taxon>Pseudomonadati</taxon>
        <taxon>Pseudomonadota</taxon>
        <taxon>Gammaproteobacteria</taxon>
        <taxon>Vibrionales</taxon>
        <taxon>Vibrionaceae</taxon>
        <taxon>Enterovibrio</taxon>
    </lineage>
</organism>
<dbReference type="EMBL" id="LNTY01000018">
    <property type="protein sequence ID" value="KXF82599.1"/>
    <property type="molecule type" value="Genomic_DNA"/>
</dbReference>
<comment type="similarity">
    <text evidence="6">Belongs to the methylenetetrahydrofolate reductase family.</text>
</comment>
<dbReference type="GO" id="GO:0006555">
    <property type="term" value="P:methionine metabolic process"/>
    <property type="evidence" value="ECO:0007669"/>
    <property type="project" value="InterPro"/>
</dbReference>
<reference evidence="7 8" key="1">
    <citation type="submission" date="2015-11" db="EMBL/GenBank/DDBJ databases">
        <title>Genomic Taxonomy of the Vibrionaceae.</title>
        <authorList>
            <person name="Gomez-Gil B."/>
            <person name="Enciso-Ibarra J."/>
        </authorList>
    </citation>
    <scope>NUCLEOTIDE SEQUENCE [LARGE SCALE GENOMIC DNA]</scope>
    <source>
        <strain evidence="7 8">CAIM 912</strain>
    </source>
</reference>
<protein>
    <recommendedName>
        <fullName evidence="6">Methylenetetrahydrofolate reductase</fullName>
    </recommendedName>
</protein>
<evidence type="ECO:0000313" key="8">
    <source>
        <dbReference type="Proteomes" id="UP000070529"/>
    </source>
</evidence>
<evidence type="ECO:0000256" key="1">
    <source>
        <dbReference type="ARBA" id="ARBA00001974"/>
    </source>
</evidence>
<dbReference type="OrthoDB" id="9812555at2"/>
<evidence type="ECO:0000256" key="2">
    <source>
        <dbReference type="ARBA" id="ARBA00004777"/>
    </source>
</evidence>
<dbReference type="STRING" id="294935.ATN88_21250"/>
<dbReference type="GO" id="GO:0004489">
    <property type="term" value="F:methylenetetrahydrofolate reductase [NAD(P)H] activity"/>
    <property type="evidence" value="ECO:0007669"/>
    <property type="project" value="InterPro"/>
</dbReference>
<comment type="caution">
    <text evidence="7">The sequence shown here is derived from an EMBL/GenBank/DDBJ whole genome shotgun (WGS) entry which is preliminary data.</text>
</comment>
<dbReference type="Proteomes" id="UP000070529">
    <property type="component" value="Unassembled WGS sequence"/>
</dbReference>
<comment type="pathway">
    <text evidence="2 6">One-carbon metabolism; tetrahydrofolate interconversion.</text>
</comment>
<dbReference type="GO" id="GO:0035999">
    <property type="term" value="P:tetrahydrofolate interconversion"/>
    <property type="evidence" value="ECO:0007669"/>
    <property type="project" value="UniProtKB-UniPathway"/>
</dbReference>
<dbReference type="SUPFAM" id="SSF51730">
    <property type="entry name" value="FAD-linked oxidoreductase"/>
    <property type="match status" value="1"/>
</dbReference>
<evidence type="ECO:0000256" key="6">
    <source>
        <dbReference type="RuleBase" id="RU003862"/>
    </source>
</evidence>
<dbReference type="InterPro" id="IPR003171">
    <property type="entry name" value="Mehydrof_redctse-like"/>
</dbReference>
<sequence length="300" mass="32473">MIMDSLSGSDNRVPHQADLAKAASSLVANASIEATPKQIADLGNKAPDWMQEGMRIYVPALPNADFGDAIKASETLLAWGMKPVPHLPARIVPDTETLTGWLASMQRIGVKEILLIAGDTETPAGPFPDTLALIKSGLLSEYGLTGFGVAGHPEGHPHADDEALLNAMRYKRDYAVAHDLDFWVVTQFSFDEESLISWLDRHQAILESVPVYLGLAGPTRLKNLLAYAAQCGVATSAKALSKNMNAMRLLRPWKPDALFQALSKYKASHSATPLQGVHLFPFGGLQQSNQWLSSAHLLVS</sequence>
<name>A0A135IAY4_9GAMM</name>